<dbReference type="Gene3D" id="3.40.50.300">
    <property type="entry name" value="P-loop containing nucleotide triphosphate hydrolases"/>
    <property type="match status" value="1"/>
</dbReference>
<dbReference type="InterPro" id="IPR027417">
    <property type="entry name" value="P-loop_NTPase"/>
</dbReference>
<evidence type="ECO:0000313" key="2">
    <source>
        <dbReference type="Proteomes" id="UP001306119"/>
    </source>
</evidence>
<dbReference type="InterPro" id="IPR052922">
    <property type="entry name" value="Cytidylate_Kinase-2"/>
</dbReference>
<dbReference type="RefSeq" id="WP_327774144.1">
    <property type="nucleotide sequence ID" value="NZ_JAYXUG010000002.1"/>
</dbReference>
<comment type="caution">
    <text evidence="1">The sequence shown here is derived from an EMBL/GenBank/DDBJ whole genome shotgun (WGS) entry which is preliminary data.</text>
</comment>
<sequence>MEKILIIGNSGSGKSWLSARLSTLLNTKEINLDTIVWEPGGYNQKRSQESIDDELIQLDSESSWVVEGVFGALAEKMISSADSLIFLDIDWPVCKQSLLLRGSESSKQLDSELAEKNFKELLKWASEYNSRVSKSSHSYHSKLFDQFVGTKFRFLTREEVDSFVASVTC</sequence>
<gene>
    <name evidence="1" type="ORF">VXS06_03985</name>
</gene>
<organism evidence="1 2">
    <name type="scientific">Photobacterium toruni</name>
    <dbReference type="NCBI Taxonomy" id="1935446"/>
    <lineage>
        <taxon>Bacteria</taxon>
        <taxon>Pseudomonadati</taxon>
        <taxon>Pseudomonadota</taxon>
        <taxon>Gammaproteobacteria</taxon>
        <taxon>Vibrionales</taxon>
        <taxon>Vibrionaceae</taxon>
        <taxon>Photobacterium</taxon>
    </lineage>
</organism>
<dbReference type="EMBL" id="JAYXUG010000002">
    <property type="protein sequence ID" value="MEC6830918.1"/>
    <property type="molecule type" value="Genomic_DNA"/>
</dbReference>
<name>A0ABU6L306_9GAMM</name>
<dbReference type="Proteomes" id="UP001306119">
    <property type="component" value="Unassembled WGS sequence"/>
</dbReference>
<dbReference type="PANTHER" id="PTHR37816">
    <property type="entry name" value="YALI0E33011P"/>
    <property type="match status" value="1"/>
</dbReference>
<dbReference type="PANTHER" id="PTHR37816:SF2">
    <property type="entry name" value="DNA TOPOLOGY MODULATION PROTEIN FLAR-RELATED PROTEIN"/>
    <property type="match status" value="1"/>
</dbReference>
<reference evidence="1 2" key="1">
    <citation type="submission" date="2024-01" db="EMBL/GenBank/DDBJ databases">
        <title>Active colonisers of the gastrointestinal tract of Atlantic salmon farmed in a warm water region.</title>
        <authorList>
            <person name="Bowman J.P."/>
        </authorList>
    </citation>
    <scope>NUCLEOTIDE SEQUENCE [LARGE SCALE GENOMIC DNA]</scope>
    <source>
        <strain evidence="1 2">S3MW1</strain>
    </source>
</reference>
<evidence type="ECO:0000313" key="1">
    <source>
        <dbReference type="EMBL" id="MEC6830918.1"/>
    </source>
</evidence>
<protein>
    <submittedName>
        <fullName evidence="1">AAA family ATPase</fullName>
    </submittedName>
</protein>
<keyword evidence="2" id="KW-1185">Reference proteome</keyword>
<dbReference type="SUPFAM" id="SSF52540">
    <property type="entry name" value="P-loop containing nucleoside triphosphate hydrolases"/>
    <property type="match status" value="1"/>
</dbReference>
<proteinExistence type="predicted"/>
<accession>A0ABU6L306</accession>